<evidence type="ECO:0000313" key="1">
    <source>
        <dbReference type="EMBL" id="MBB1160884.1"/>
    </source>
</evidence>
<organism evidence="1 2">
    <name type="scientific">Aquariibacter albus</name>
    <dbReference type="NCBI Taxonomy" id="2759899"/>
    <lineage>
        <taxon>Bacteria</taxon>
        <taxon>Pseudomonadati</taxon>
        <taxon>Pseudomonadota</taxon>
        <taxon>Betaproteobacteria</taxon>
        <taxon>Burkholderiales</taxon>
        <taxon>Sphaerotilaceae</taxon>
        <taxon>Aquariibacter</taxon>
    </lineage>
</organism>
<dbReference type="AlphaFoldDB" id="A0A839HSQ5"/>
<reference evidence="1 2" key="1">
    <citation type="submission" date="2020-08" db="EMBL/GenBank/DDBJ databases">
        <title>Aquariorum lacteus gen. nov., sp. nov., a new member of the family Comamonadaceae, isolated from freshwater aquarium.</title>
        <authorList>
            <person name="Chun S.-J."/>
        </authorList>
    </citation>
    <scope>NUCLEOTIDE SEQUENCE [LARGE SCALE GENOMIC DNA]</scope>
    <source>
        <strain evidence="1 2">SJAQ100</strain>
    </source>
</reference>
<sequence>MMNPSTPREVLIVEALGEAAKLIRQVEALAPALDQSRQSLADAHSGLSGQLAAFETQVLALTEKAKVVAVKHVLTRTEEAARQSADLQSRAMADAARVAFGADIGAALQRLQSLHARPGPRWEPWLTHAAAAATASAATWTLAITLWPR</sequence>
<keyword evidence="2" id="KW-1185">Reference proteome</keyword>
<evidence type="ECO:0000313" key="2">
    <source>
        <dbReference type="Proteomes" id="UP000586093"/>
    </source>
</evidence>
<dbReference type="Proteomes" id="UP000586093">
    <property type="component" value="Unassembled WGS sequence"/>
</dbReference>
<comment type="caution">
    <text evidence="1">The sequence shown here is derived from an EMBL/GenBank/DDBJ whole genome shotgun (WGS) entry which is preliminary data.</text>
</comment>
<protein>
    <submittedName>
        <fullName evidence="1">Uncharacterized protein</fullName>
    </submittedName>
</protein>
<name>A0A839HSQ5_9BURK</name>
<proteinExistence type="predicted"/>
<accession>A0A839HSQ5</accession>
<gene>
    <name evidence="1" type="ORF">H4F90_02680</name>
</gene>
<dbReference type="EMBL" id="JACIVI010000001">
    <property type="protein sequence ID" value="MBB1160884.1"/>
    <property type="molecule type" value="Genomic_DNA"/>
</dbReference>